<sequence length="418" mass="46884">MAPASVPPPTFAADLMTTPDILETVGFEKSKIGSGDKELGYVIKRSRLRGLAAGSAAVVGVLAIVVVLTLFEVRFERRSFHRKLRKEEHHAASKLAEVEMELWSQYRDDIVESNEAQALLRSLNTSYASLQVRLQSTIDSAAKELNLNKDKAAHLADLILREVASMQQDNVKHAKHLVDHLVSAGKRGASLERHVSRELVKEMEEEEKHIKEDEQEGGVPYHEPEEGHRLHGDHRLEGTHGGNETRESDHLKDLLEGFWFTFNDYESEFKDKPRSLLKDGHPVYEQLKDLQAKIRSPETPSEEEIGQALDKIDLSSVGAGLGSGRVLPAMDIVEELILIPKIPHKELTALEKDWRDGTKDSVTVFGKLAEWHAQGQLPSGWLAQGVKKEELEEEKEEKQEEAKEAKETKEAKKETEAS</sequence>
<proteinExistence type="predicted"/>
<keyword evidence="2" id="KW-0812">Transmembrane</keyword>
<evidence type="ECO:0000256" key="1">
    <source>
        <dbReference type="SAM" id="MobiDB-lite"/>
    </source>
</evidence>
<reference evidence="3" key="1">
    <citation type="submission" date="2021-01" db="EMBL/GenBank/DDBJ databases">
        <authorList>
            <person name="Corre E."/>
            <person name="Pelletier E."/>
            <person name="Niang G."/>
            <person name="Scheremetjew M."/>
            <person name="Finn R."/>
            <person name="Kale V."/>
            <person name="Holt S."/>
            <person name="Cochrane G."/>
            <person name="Meng A."/>
            <person name="Brown T."/>
            <person name="Cohen L."/>
        </authorList>
    </citation>
    <scope>NUCLEOTIDE SEQUENCE</scope>
    <source>
        <strain evidence="3">CCMP3105</strain>
    </source>
</reference>
<dbReference type="AlphaFoldDB" id="A0A7S4T0Y6"/>
<organism evidence="3">
    <name type="scientific">Alexandrium monilatum</name>
    <dbReference type="NCBI Taxonomy" id="311494"/>
    <lineage>
        <taxon>Eukaryota</taxon>
        <taxon>Sar</taxon>
        <taxon>Alveolata</taxon>
        <taxon>Dinophyceae</taxon>
        <taxon>Gonyaulacales</taxon>
        <taxon>Pyrocystaceae</taxon>
        <taxon>Alexandrium</taxon>
    </lineage>
</organism>
<gene>
    <name evidence="3" type="ORF">AMON00008_LOCUS60591</name>
</gene>
<keyword evidence="2" id="KW-1133">Transmembrane helix</keyword>
<accession>A0A7S4T0Y6</accession>
<protein>
    <submittedName>
        <fullName evidence="3">Uncharacterized protein</fullName>
    </submittedName>
</protein>
<feature type="compositionally biased region" description="Basic and acidic residues" evidence="1">
    <location>
        <begin position="222"/>
        <end position="247"/>
    </location>
</feature>
<feature type="compositionally biased region" description="Basic and acidic residues" evidence="1">
    <location>
        <begin position="386"/>
        <end position="418"/>
    </location>
</feature>
<evidence type="ECO:0000313" key="3">
    <source>
        <dbReference type="EMBL" id="CAE4662233.1"/>
    </source>
</evidence>
<name>A0A7S4T0Y6_9DINO</name>
<evidence type="ECO:0000256" key="2">
    <source>
        <dbReference type="SAM" id="Phobius"/>
    </source>
</evidence>
<feature type="compositionally biased region" description="Basic and acidic residues" evidence="1">
    <location>
        <begin position="202"/>
        <end position="212"/>
    </location>
</feature>
<keyword evidence="2" id="KW-0472">Membrane</keyword>
<feature type="region of interest" description="Disordered" evidence="1">
    <location>
        <begin position="382"/>
        <end position="418"/>
    </location>
</feature>
<feature type="transmembrane region" description="Helical" evidence="2">
    <location>
        <begin position="51"/>
        <end position="73"/>
    </location>
</feature>
<feature type="region of interest" description="Disordered" evidence="1">
    <location>
        <begin position="202"/>
        <end position="247"/>
    </location>
</feature>
<dbReference type="EMBL" id="HBNR01084611">
    <property type="protein sequence ID" value="CAE4662233.1"/>
    <property type="molecule type" value="Transcribed_RNA"/>
</dbReference>